<organism evidence="2">
    <name type="scientific">bioreactor metagenome</name>
    <dbReference type="NCBI Taxonomy" id="1076179"/>
    <lineage>
        <taxon>unclassified sequences</taxon>
        <taxon>metagenomes</taxon>
        <taxon>ecological metagenomes</taxon>
    </lineage>
</organism>
<evidence type="ECO:0000313" key="2">
    <source>
        <dbReference type="EMBL" id="MPN46631.1"/>
    </source>
</evidence>
<dbReference type="InterPro" id="IPR027417">
    <property type="entry name" value="P-loop_NTPase"/>
</dbReference>
<evidence type="ECO:0000259" key="1">
    <source>
        <dbReference type="Pfam" id="PF13173"/>
    </source>
</evidence>
<dbReference type="Pfam" id="PF13173">
    <property type="entry name" value="AAA_14"/>
    <property type="match status" value="1"/>
</dbReference>
<protein>
    <recommendedName>
        <fullName evidence="1">AAA domain-containing protein</fullName>
    </recommendedName>
</protein>
<feature type="domain" description="AAA" evidence="1">
    <location>
        <begin position="7"/>
        <end position="108"/>
    </location>
</feature>
<accession>A0A645I5P6</accession>
<name>A0A645I5P6_9ZZZZ</name>
<gene>
    <name evidence="2" type="ORF">SDC9_194222</name>
</gene>
<dbReference type="PANTHER" id="PTHR33295:SF20">
    <property type="entry name" value="ATPASE"/>
    <property type="match status" value="1"/>
</dbReference>
<dbReference type="SUPFAM" id="SSF52540">
    <property type="entry name" value="P-loop containing nucleoside triphosphate hydrolases"/>
    <property type="match status" value="1"/>
</dbReference>
<dbReference type="PANTHER" id="PTHR33295">
    <property type="entry name" value="ATPASE"/>
    <property type="match status" value="1"/>
</dbReference>
<proteinExistence type="predicted"/>
<reference evidence="2" key="1">
    <citation type="submission" date="2019-08" db="EMBL/GenBank/DDBJ databases">
        <authorList>
            <person name="Kucharzyk K."/>
            <person name="Murdoch R.W."/>
            <person name="Higgins S."/>
            <person name="Loffler F."/>
        </authorList>
    </citation>
    <scope>NUCLEOTIDE SEQUENCE</scope>
</reference>
<dbReference type="EMBL" id="VSSQ01107467">
    <property type="protein sequence ID" value="MPN46631.1"/>
    <property type="molecule type" value="Genomic_DNA"/>
</dbReference>
<dbReference type="InterPro" id="IPR041682">
    <property type="entry name" value="AAA_14"/>
</dbReference>
<sequence length="166" mass="19212">MLSNGIKQEQIISINFEDIDFEHLNNYRLLYDYVKPLLLPDKMNYVFLDEIQHVLSFEKAVDSLFIQKNVDVYVTGSNAYFMSGELATLLTGRYVELKMLPLSLREYCEGLEEQSRSSALTKAEKYALYINESSFPYALQLEGRENDVYEYLSGIYNSILLNDIVA</sequence>
<comment type="caution">
    <text evidence="2">The sequence shown here is derived from an EMBL/GenBank/DDBJ whole genome shotgun (WGS) entry which is preliminary data.</text>
</comment>
<dbReference type="AlphaFoldDB" id="A0A645I5P6"/>